<reference evidence="3" key="1">
    <citation type="journal article" date="2024" name="Syst. Appl. Microbiol.">
        <title>First single-strain enrichments of Electrothrix cable bacteria, description of E. aestuarii sp. nov. and E. rattekaaiensis sp. nov., and proposal of a cable bacteria taxonomy following the rules of the SeqCode.</title>
        <authorList>
            <person name="Plum-Jensen L.E."/>
            <person name="Schramm A."/>
            <person name="Marshall I.P.G."/>
        </authorList>
    </citation>
    <scope>NUCLEOTIDE SEQUENCE</scope>
    <source>
        <strain evidence="3">Rat1</strain>
    </source>
</reference>
<dbReference type="KEGG" id="eaj:Q3M24_03455"/>
<feature type="coiled-coil region" evidence="1">
    <location>
        <begin position="36"/>
        <end position="63"/>
    </location>
</feature>
<evidence type="ECO:0000256" key="2">
    <source>
        <dbReference type="SAM" id="MobiDB-lite"/>
    </source>
</evidence>
<evidence type="ECO:0000313" key="3">
    <source>
        <dbReference type="EMBL" id="XCN73826.1"/>
    </source>
</evidence>
<evidence type="ECO:0000256" key="1">
    <source>
        <dbReference type="SAM" id="Coils"/>
    </source>
</evidence>
<accession>A0AAU8LXB6</accession>
<dbReference type="AlphaFoldDB" id="A0AAU8LXB6"/>
<gene>
    <name evidence="3" type="ORF">Q3M24_03455</name>
</gene>
<dbReference type="EMBL" id="CP159373">
    <property type="protein sequence ID" value="XCN73826.1"/>
    <property type="molecule type" value="Genomic_DNA"/>
</dbReference>
<keyword evidence="1" id="KW-0175">Coiled coil</keyword>
<protein>
    <recommendedName>
        <fullName evidence="4">Phage protein</fullName>
    </recommendedName>
</protein>
<name>A0AAU8LXB6_9BACT</name>
<sequence>MAFKRKTSKVLTEAQTRLANMQGIDPNLDLGNGLTLAAYADEIAANQKQLDDYNAQLAKADAAGNDFKAGEKGLRTTSSRMLAAVGVKYGKDSNEYEMAGGTRTSERKKKKKAEPQGEVN</sequence>
<proteinExistence type="predicted"/>
<feature type="region of interest" description="Disordered" evidence="2">
    <location>
        <begin position="94"/>
        <end position="120"/>
    </location>
</feature>
<evidence type="ECO:0008006" key="4">
    <source>
        <dbReference type="Google" id="ProtNLM"/>
    </source>
</evidence>
<organism evidence="3">
    <name type="scientific">Candidatus Electrothrix aestuarii</name>
    <dbReference type="NCBI Taxonomy" id="3062594"/>
    <lineage>
        <taxon>Bacteria</taxon>
        <taxon>Pseudomonadati</taxon>
        <taxon>Thermodesulfobacteriota</taxon>
        <taxon>Desulfobulbia</taxon>
        <taxon>Desulfobulbales</taxon>
        <taxon>Desulfobulbaceae</taxon>
        <taxon>Candidatus Electrothrix</taxon>
    </lineage>
</organism>
<reference evidence="3" key="2">
    <citation type="submission" date="2024-06" db="EMBL/GenBank/DDBJ databases">
        <authorList>
            <person name="Plum-Jensen L.E."/>
            <person name="Schramm A."/>
            <person name="Marshall I.P.G."/>
        </authorList>
    </citation>
    <scope>NUCLEOTIDE SEQUENCE</scope>
    <source>
        <strain evidence="3">Rat1</strain>
    </source>
</reference>